<feature type="transmembrane region" description="Helical" evidence="1">
    <location>
        <begin position="27"/>
        <end position="46"/>
    </location>
</feature>
<proteinExistence type="predicted"/>
<name>A0A7S0TCI9_9STRA</name>
<dbReference type="AlphaFoldDB" id="A0A7S0TCI9"/>
<keyword evidence="1" id="KW-0812">Transmembrane</keyword>
<sequence>MSDEAIYDGDSCNLVELTFEEMNVSGSPIRLCCIACLFFTILVFVLSELSRNYSQTDKIWSITPFVYTWILVCDTRTLLMAVISTVWGCRLTWNFNRRGGYKWPPWEGDEDYRWKYLQDGMLLSILQNNVAWTIFNVVFISLYQHVLLFVVTAPSIVAHVAATKCATSGYSSSLNGLDILACLLYLGFVLLEGIADNQQYAFQTEKYRRKGAGETLDGEYLQGFKTSGLFSIVRKPNYACEQALWVSFGLFSLSTFQSSIARQSNIFNWSHVGWVLYVLLFQGSGPFTEKITLTKYPLYAEYMKETPLFFPNILKLLFGKGKKVSDKKSE</sequence>
<feature type="transmembrane region" description="Helical" evidence="1">
    <location>
        <begin position="174"/>
        <end position="195"/>
    </location>
</feature>
<dbReference type="Gene3D" id="1.20.120.1630">
    <property type="match status" value="1"/>
</dbReference>
<evidence type="ECO:0008006" key="3">
    <source>
        <dbReference type="Google" id="ProtNLM"/>
    </source>
</evidence>
<evidence type="ECO:0000256" key="1">
    <source>
        <dbReference type="SAM" id="Phobius"/>
    </source>
</evidence>
<protein>
    <recommendedName>
        <fullName evidence="3">Steroid 5-alpha reductase C-terminal domain-containing protein</fullName>
    </recommendedName>
</protein>
<feature type="transmembrane region" description="Helical" evidence="1">
    <location>
        <begin position="66"/>
        <end position="87"/>
    </location>
</feature>
<dbReference type="PANTHER" id="PTHR32251">
    <property type="entry name" value="3-OXO-5-ALPHA-STEROID 4-DEHYDROGENASE"/>
    <property type="match status" value="1"/>
</dbReference>
<keyword evidence="1" id="KW-1133">Transmembrane helix</keyword>
<dbReference type="PANTHER" id="PTHR32251:SF23">
    <property type="entry name" value="3-OXO-5-ALPHA-STEROID 4-DEHYDROGENASE (DUF1295)"/>
    <property type="match status" value="1"/>
</dbReference>
<dbReference type="GO" id="GO:0016020">
    <property type="term" value="C:membrane"/>
    <property type="evidence" value="ECO:0007669"/>
    <property type="project" value="TreeGrafter"/>
</dbReference>
<dbReference type="InterPro" id="IPR010721">
    <property type="entry name" value="UstE-like"/>
</dbReference>
<dbReference type="Pfam" id="PF06966">
    <property type="entry name" value="DUF1295"/>
    <property type="match status" value="1"/>
</dbReference>
<keyword evidence="1" id="KW-0472">Membrane</keyword>
<accession>A0A7S0TCI9</accession>
<gene>
    <name evidence="2" type="ORF">PDEL0327_LOCUS467</name>
</gene>
<organism evidence="2">
    <name type="scientific">Pseudo-nitzschia delicatissima</name>
    <dbReference type="NCBI Taxonomy" id="44447"/>
    <lineage>
        <taxon>Eukaryota</taxon>
        <taxon>Sar</taxon>
        <taxon>Stramenopiles</taxon>
        <taxon>Ochrophyta</taxon>
        <taxon>Bacillariophyta</taxon>
        <taxon>Bacillariophyceae</taxon>
        <taxon>Bacillariophycidae</taxon>
        <taxon>Bacillariales</taxon>
        <taxon>Bacillariaceae</taxon>
        <taxon>Pseudo-nitzschia</taxon>
    </lineage>
</organism>
<dbReference type="EMBL" id="HBFG01000616">
    <property type="protein sequence ID" value="CAD8728902.1"/>
    <property type="molecule type" value="Transcribed_RNA"/>
</dbReference>
<reference evidence="2" key="1">
    <citation type="submission" date="2021-01" db="EMBL/GenBank/DDBJ databases">
        <authorList>
            <person name="Corre E."/>
            <person name="Pelletier E."/>
            <person name="Niang G."/>
            <person name="Scheremetjew M."/>
            <person name="Finn R."/>
            <person name="Kale V."/>
            <person name="Holt S."/>
            <person name="Cochrane G."/>
            <person name="Meng A."/>
            <person name="Brown T."/>
            <person name="Cohen L."/>
        </authorList>
    </citation>
    <scope>NUCLEOTIDE SEQUENCE</scope>
    <source>
        <strain evidence="2">B596</strain>
    </source>
</reference>
<evidence type="ECO:0000313" key="2">
    <source>
        <dbReference type="EMBL" id="CAD8728902.1"/>
    </source>
</evidence>